<name>A0A6G0VQL0_APHCR</name>
<dbReference type="Pfam" id="PF00078">
    <property type="entry name" value="RVT_1"/>
    <property type="match status" value="1"/>
</dbReference>
<dbReference type="EMBL" id="VUJU01013165">
    <property type="protein sequence ID" value="KAF0705695.1"/>
    <property type="molecule type" value="Genomic_DNA"/>
</dbReference>
<dbReference type="GO" id="GO:0071897">
    <property type="term" value="P:DNA biosynthetic process"/>
    <property type="evidence" value="ECO:0007669"/>
    <property type="project" value="UniProtKB-ARBA"/>
</dbReference>
<gene>
    <name evidence="2" type="ORF">FWK35_00027796</name>
</gene>
<feature type="domain" description="Reverse transcriptase" evidence="1">
    <location>
        <begin position="1"/>
        <end position="95"/>
    </location>
</feature>
<evidence type="ECO:0000313" key="2">
    <source>
        <dbReference type="EMBL" id="KAF0705695.1"/>
    </source>
</evidence>
<dbReference type="Proteomes" id="UP000478052">
    <property type="component" value="Unassembled WGS sequence"/>
</dbReference>
<organism evidence="2 3">
    <name type="scientific">Aphis craccivora</name>
    <name type="common">Cowpea aphid</name>
    <dbReference type="NCBI Taxonomy" id="307492"/>
    <lineage>
        <taxon>Eukaryota</taxon>
        <taxon>Metazoa</taxon>
        <taxon>Ecdysozoa</taxon>
        <taxon>Arthropoda</taxon>
        <taxon>Hexapoda</taxon>
        <taxon>Insecta</taxon>
        <taxon>Pterygota</taxon>
        <taxon>Neoptera</taxon>
        <taxon>Paraneoptera</taxon>
        <taxon>Hemiptera</taxon>
        <taxon>Sternorrhyncha</taxon>
        <taxon>Aphidomorpha</taxon>
        <taxon>Aphidoidea</taxon>
        <taxon>Aphididae</taxon>
        <taxon>Aphidini</taxon>
        <taxon>Aphis</taxon>
        <taxon>Aphis</taxon>
    </lineage>
</organism>
<evidence type="ECO:0000313" key="3">
    <source>
        <dbReference type="Proteomes" id="UP000478052"/>
    </source>
</evidence>
<comment type="caution">
    <text evidence="2">The sequence shown here is derived from an EMBL/GenBank/DDBJ whole genome shotgun (WGS) entry which is preliminary data.</text>
</comment>
<keyword evidence="3" id="KW-1185">Reference proteome</keyword>
<dbReference type="PANTHER" id="PTHR33332">
    <property type="entry name" value="REVERSE TRANSCRIPTASE DOMAIN-CONTAINING PROTEIN"/>
    <property type="match status" value="1"/>
</dbReference>
<sequence>KLCALTVTIPQGSVLGPSLWNAFYENLLEMKKPPGVQIIRFADDVTVVGIARTGDATANPVLNSVSQWMENNGLKLALHKSEEIVLTNKHRFQNP</sequence>
<accession>A0A6G0VQL0</accession>
<dbReference type="SUPFAM" id="SSF56672">
    <property type="entry name" value="DNA/RNA polymerases"/>
    <property type="match status" value="1"/>
</dbReference>
<evidence type="ECO:0000259" key="1">
    <source>
        <dbReference type="PROSITE" id="PS50878"/>
    </source>
</evidence>
<dbReference type="AlphaFoldDB" id="A0A6G0VQL0"/>
<dbReference type="InterPro" id="IPR043502">
    <property type="entry name" value="DNA/RNA_pol_sf"/>
</dbReference>
<proteinExistence type="predicted"/>
<feature type="non-terminal residue" evidence="2">
    <location>
        <position position="1"/>
    </location>
</feature>
<dbReference type="OrthoDB" id="6627000at2759"/>
<protein>
    <recommendedName>
        <fullName evidence="1">Reverse transcriptase domain-containing protein</fullName>
    </recommendedName>
</protein>
<dbReference type="InterPro" id="IPR000477">
    <property type="entry name" value="RT_dom"/>
</dbReference>
<reference evidence="2 3" key="1">
    <citation type="submission" date="2019-08" db="EMBL/GenBank/DDBJ databases">
        <title>Whole genome of Aphis craccivora.</title>
        <authorList>
            <person name="Voronova N.V."/>
            <person name="Shulinski R.S."/>
            <person name="Bandarenka Y.V."/>
            <person name="Zhorov D.G."/>
            <person name="Warner D."/>
        </authorList>
    </citation>
    <scope>NUCLEOTIDE SEQUENCE [LARGE SCALE GENOMIC DNA]</scope>
    <source>
        <strain evidence="2">180601</strain>
        <tissue evidence="2">Whole Body</tissue>
    </source>
</reference>
<dbReference type="PROSITE" id="PS50878">
    <property type="entry name" value="RT_POL"/>
    <property type="match status" value="1"/>
</dbReference>